<accession>A0A917MFV4</accession>
<organism evidence="2 3">
    <name type="scientific">Polaribacter pacificus</name>
    <dbReference type="NCBI Taxonomy" id="1775173"/>
    <lineage>
        <taxon>Bacteria</taxon>
        <taxon>Pseudomonadati</taxon>
        <taxon>Bacteroidota</taxon>
        <taxon>Flavobacteriia</taxon>
        <taxon>Flavobacteriales</taxon>
        <taxon>Flavobacteriaceae</taxon>
    </lineage>
</organism>
<dbReference type="PANTHER" id="PTHR37947:SF1">
    <property type="entry name" value="BLL2462 PROTEIN"/>
    <property type="match status" value="1"/>
</dbReference>
<evidence type="ECO:0000256" key="1">
    <source>
        <dbReference type="SAM" id="Phobius"/>
    </source>
</evidence>
<dbReference type="AlphaFoldDB" id="A0A917MFV4"/>
<sequence>MADNSLSIKFLKQDRGLLNALEKLRQNQSLSDKFELMWYRFGNELAVMPTDSLSFKDTQTNIYKALESVDKLTKNSSDPVLLLTDGNQTLGTSYNYSGTKNNIYPIILGDTVPKTDISIKQINANPYSYLSNTFPVEIRFLYQGETAVNTTFYLKVGNRMLFKKNLSFSKTSTSQTITTYLDADKIGVHYYTASIAPIKNEENLKNNLKTFAVEVFNEQTNIAIISETQHPDIGALKRAIETNKQRKVTLLNLENNHLKNSDFQLVILYQPNQNFQSVFTEIQQQELNYWVVTGLQTDWDFLNEAQKNYQKKSINSIEEYGAYYNKSFTAFAQEDIGFTNFPPLQDQFGGIKINNKQDAILYQSITGFDTETPLLTTFEEANQKSAVLLGEGLWKWRATSFRVANSFQDFDAFIGNTVQYLASSQQRERLSIKVENTYPANSPIKISAFYVDKNYKFDPRAKLQLKLVNTTNNNQINSSFYLEDNSFELIVNNLAPGDYQYTVQVENQTLKKSGSFKITDFQIEEQFTMANIEGLKSLAKRTEGQWYSSNNILEAINAIVKDNRYQTVQKSTKVQEELIHWPILLVMIILLFSAEWFIRKYYGHI</sequence>
<dbReference type="PANTHER" id="PTHR37947">
    <property type="entry name" value="BLL2462 PROTEIN"/>
    <property type="match status" value="1"/>
</dbReference>
<evidence type="ECO:0000313" key="3">
    <source>
        <dbReference type="Proteomes" id="UP000633278"/>
    </source>
</evidence>
<keyword evidence="1" id="KW-0812">Transmembrane</keyword>
<dbReference type="EMBL" id="BMJW01000002">
    <property type="protein sequence ID" value="GGG98110.1"/>
    <property type="molecule type" value="Genomic_DNA"/>
</dbReference>
<feature type="transmembrane region" description="Helical" evidence="1">
    <location>
        <begin position="578"/>
        <end position="598"/>
    </location>
</feature>
<evidence type="ECO:0000313" key="2">
    <source>
        <dbReference type="EMBL" id="GGG98110.1"/>
    </source>
</evidence>
<gene>
    <name evidence="2" type="ORF">GCM10011416_15250</name>
</gene>
<comment type="caution">
    <text evidence="2">The sequence shown here is derived from an EMBL/GenBank/DDBJ whole genome shotgun (WGS) entry which is preliminary data.</text>
</comment>
<dbReference type="Proteomes" id="UP000633278">
    <property type="component" value="Unassembled WGS sequence"/>
</dbReference>
<reference evidence="2" key="2">
    <citation type="submission" date="2020-09" db="EMBL/GenBank/DDBJ databases">
        <authorList>
            <person name="Sun Q."/>
            <person name="Zhou Y."/>
        </authorList>
    </citation>
    <scope>NUCLEOTIDE SEQUENCE</scope>
    <source>
        <strain evidence="2">CGMCC 1.15763</strain>
    </source>
</reference>
<keyword evidence="1" id="KW-1133">Transmembrane helix</keyword>
<reference evidence="2" key="1">
    <citation type="journal article" date="2014" name="Int. J. Syst. Evol. Microbiol.">
        <title>Complete genome sequence of Corynebacterium casei LMG S-19264T (=DSM 44701T), isolated from a smear-ripened cheese.</title>
        <authorList>
            <consortium name="US DOE Joint Genome Institute (JGI-PGF)"/>
            <person name="Walter F."/>
            <person name="Albersmeier A."/>
            <person name="Kalinowski J."/>
            <person name="Ruckert C."/>
        </authorList>
    </citation>
    <scope>NUCLEOTIDE SEQUENCE</scope>
    <source>
        <strain evidence="2">CGMCC 1.15763</strain>
    </source>
</reference>
<proteinExistence type="predicted"/>
<keyword evidence="3" id="KW-1185">Reference proteome</keyword>
<protein>
    <recommendedName>
        <fullName evidence="4">VWA domain-containing protein</fullName>
    </recommendedName>
</protein>
<keyword evidence="1" id="KW-0472">Membrane</keyword>
<name>A0A917MFV4_9FLAO</name>
<evidence type="ECO:0008006" key="4">
    <source>
        <dbReference type="Google" id="ProtNLM"/>
    </source>
</evidence>